<dbReference type="Proteomes" id="UP000198287">
    <property type="component" value="Unassembled WGS sequence"/>
</dbReference>
<gene>
    <name evidence="1" type="ORF">Fcan01_23287</name>
</gene>
<dbReference type="AlphaFoldDB" id="A0A226D9X7"/>
<organism evidence="1 2">
    <name type="scientific">Folsomia candida</name>
    <name type="common">Springtail</name>
    <dbReference type="NCBI Taxonomy" id="158441"/>
    <lineage>
        <taxon>Eukaryota</taxon>
        <taxon>Metazoa</taxon>
        <taxon>Ecdysozoa</taxon>
        <taxon>Arthropoda</taxon>
        <taxon>Hexapoda</taxon>
        <taxon>Collembola</taxon>
        <taxon>Entomobryomorpha</taxon>
        <taxon>Isotomoidea</taxon>
        <taxon>Isotomidae</taxon>
        <taxon>Proisotominae</taxon>
        <taxon>Folsomia</taxon>
    </lineage>
</organism>
<sequence>MATANQDDNQNCLFIYREYQPDDYIAPFIYLTSTSKMPEISPKLATWTIFTSTFNGTFLLINQPRLANDCVVLFIFLIDLNQYPDLRHDQQNLFSYYYNSSNAVFLIALHQRVSIPWGKSPASVYLHFFSSPKYVDYYNSKNGGGGDAYEPIPPFVTPWDIFQRKWRPHVTSLIKWNMLSRNKHNKDCVPRSRSHRIKHNSGEGYLYPCTDSQEVYYLLEKRFNISITYNDLINPWHKMSGYKIRINLDRMVHPVRLPLLDSCMHNGLSAPDDLDVTAQYCQVDFLLRFRSIFFNLNRLPATDKIVSL</sequence>
<evidence type="ECO:0000313" key="2">
    <source>
        <dbReference type="Proteomes" id="UP000198287"/>
    </source>
</evidence>
<name>A0A226D9X7_FOLCA</name>
<keyword evidence="2" id="KW-1185">Reference proteome</keyword>
<protein>
    <submittedName>
        <fullName evidence="1">Uncharacterized protein</fullName>
    </submittedName>
</protein>
<accession>A0A226D9X7</accession>
<dbReference type="EMBL" id="LNIX01000027">
    <property type="protein sequence ID" value="OXA41953.1"/>
    <property type="molecule type" value="Genomic_DNA"/>
</dbReference>
<evidence type="ECO:0000313" key="1">
    <source>
        <dbReference type="EMBL" id="OXA41953.1"/>
    </source>
</evidence>
<reference evidence="1 2" key="1">
    <citation type="submission" date="2015-12" db="EMBL/GenBank/DDBJ databases">
        <title>The genome of Folsomia candida.</title>
        <authorList>
            <person name="Faddeeva A."/>
            <person name="Derks M.F."/>
            <person name="Anvar Y."/>
            <person name="Smit S."/>
            <person name="Van Straalen N."/>
            <person name="Roelofs D."/>
        </authorList>
    </citation>
    <scope>NUCLEOTIDE SEQUENCE [LARGE SCALE GENOMIC DNA]</scope>
    <source>
        <strain evidence="1 2">VU population</strain>
        <tissue evidence="1">Whole body</tissue>
    </source>
</reference>
<comment type="caution">
    <text evidence="1">The sequence shown here is derived from an EMBL/GenBank/DDBJ whole genome shotgun (WGS) entry which is preliminary data.</text>
</comment>
<proteinExistence type="predicted"/>